<feature type="compositionally biased region" description="Polar residues" evidence="1">
    <location>
        <begin position="338"/>
        <end position="347"/>
    </location>
</feature>
<feature type="region of interest" description="Disordered" evidence="1">
    <location>
        <begin position="237"/>
        <end position="310"/>
    </location>
</feature>
<feature type="compositionally biased region" description="Low complexity" evidence="1">
    <location>
        <begin position="205"/>
        <end position="217"/>
    </location>
</feature>
<protein>
    <recommendedName>
        <fullName evidence="4">Spore coat protein B</fullName>
    </recommendedName>
</protein>
<organism evidence="2 3">
    <name type="scientific">Bacillus xiapuensis</name>
    <dbReference type="NCBI Taxonomy" id="2014075"/>
    <lineage>
        <taxon>Bacteria</taxon>
        <taxon>Bacillati</taxon>
        <taxon>Bacillota</taxon>
        <taxon>Bacilli</taxon>
        <taxon>Bacillales</taxon>
        <taxon>Bacillaceae</taxon>
        <taxon>Bacillus</taxon>
    </lineage>
</organism>
<accession>A0ABU6NEH5</accession>
<gene>
    <name evidence="2" type="ORF">P4447_17610</name>
</gene>
<proteinExistence type="predicted"/>
<dbReference type="Proteomes" id="UP001330749">
    <property type="component" value="Unassembled WGS sequence"/>
</dbReference>
<name>A0ABU6NEH5_9BACI</name>
<evidence type="ECO:0000256" key="1">
    <source>
        <dbReference type="SAM" id="MobiDB-lite"/>
    </source>
</evidence>
<feature type="compositionally biased region" description="Basic and acidic residues" evidence="1">
    <location>
        <begin position="279"/>
        <end position="308"/>
    </location>
</feature>
<comment type="caution">
    <text evidence="2">The sequence shown here is derived from an EMBL/GenBank/DDBJ whole genome shotgun (WGS) entry which is preliminary data.</text>
</comment>
<evidence type="ECO:0000313" key="3">
    <source>
        <dbReference type="Proteomes" id="UP001330749"/>
    </source>
</evidence>
<feature type="region of interest" description="Disordered" evidence="1">
    <location>
        <begin position="194"/>
        <end position="219"/>
    </location>
</feature>
<keyword evidence="3" id="KW-1185">Reference proteome</keyword>
<reference evidence="2 3" key="1">
    <citation type="submission" date="2023-03" db="EMBL/GenBank/DDBJ databases">
        <title>Bacillus Genome Sequencing.</title>
        <authorList>
            <person name="Dunlap C."/>
        </authorList>
    </citation>
    <scope>NUCLEOTIDE SEQUENCE [LARGE SCALE GENOMIC DNA]</scope>
    <source>
        <strain evidence="2 3">B-14544</strain>
    </source>
</reference>
<evidence type="ECO:0008006" key="4">
    <source>
        <dbReference type="Google" id="ProtNLM"/>
    </source>
</evidence>
<feature type="region of interest" description="Disordered" evidence="1">
    <location>
        <begin position="331"/>
        <end position="351"/>
    </location>
</feature>
<dbReference type="RefSeq" id="WP_327969359.1">
    <property type="nucleotide sequence ID" value="NZ_JARMQG010000291.1"/>
</dbReference>
<feature type="region of interest" description="Disordered" evidence="1">
    <location>
        <begin position="142"/>
        <end position="169"/>
    </location>
</feature>
<feature type="compositionally biased region" description="Basic and acidic residues" evidence="1">
    <location>
        <begin position="240"/>
        <end position="251"/>
    </location>
</feature>
<dbReference type="EMBL" id="JARMQG010000291">
    <property type="protein sequence ID" value="MED3564237.1"/>
    <property type="molecule type" value="Genomic_DNA"/>
</dbReference>
<evidence type="ECO:0000313" key="2">
    <source>
        <dbReference type="EMBL" id="MED3564237.1"/>
    </source>
</evidence>
<sequence length="385" mass="43612">MSQDNFSSTLDLLKGYWVNLYVSEEIIKGKLMGVEEDHLILENENNYIFYYSLDKIQAITKNTKQFQAEEISSEYLQTTSLKELLDSLTNSWVSILCLNKQTFSGIVNEVDSDFVTLISGEERILIKLTHVSNIVKGIIEDNSNNSDSVTSEEEQNEEEKNKEEQNETEVTYQYGELEVSSNESNDIVEEVTAEKVEQIEEESPEISSQSTSDNSQSIVWSKSIRPTTVEKFVTEVLETSNEKEKSTKSNRDSSSSSKQEKSKKSSKSSSKNSKSKSSSKKEGSSKKEVSGTKVEEVKQEVKSEKTNKEVTALKFADTANIFGLIKEIKESKKETNSKDTTSAMNLQQDEESRLIRFAGEPITRDSKEAFPYAGWPNRRNRANRF</sequence>